<feature type="signal peptide" evidence="1">
    <location>
        <begin position="1"/>
        <end position="22"/>
    </location>
</feature>
<evidence type="ECO:0000313" key="2">
    <source>
        <dbReference type="EMBL" id="GIY41318.1"/>
    </source>
</evidence>
<name>A0AAV4T3U3_CAEEX</name>
<protein>
    <recommendedName>
        <fullName evidence="4">Secreted protein</fullName>
    </recommendedName>
</protein>
<evidence type="ECO:0000256" key="1">
    <source>
        <dbReference type="SAM" id="SignalP"/>
    </source>
</evidence>
<proteinExistence type="predicted"/>
<evidence type="ECO:0000313" key="3">
    <source>
        <dbReference type="Proteomes" id="UP001054945"/>
    </source>
</evidence>
<dbReference type="Proteomes" id="UP001054945">
    <property type="component" value="Unassembled WGS sequence"/>
</dbReference>
<keyword evidence="1" id="KW-0732">Signal</keyword>
<gene>
    <name evidence="2" type="ORF">CEXT_684181</name>
</gene>
<reference evidence="2 3" key="1">
    <citation type="submission" date="2021-06" db="EMBL/GenBank/DDBJ databases">
        <title>Caerostris extrusa draft genome.</title>
        <authorList>
            <person name="Kono N."/>
            <person name="Arakawa K."/>
        </authorList>
    </citation>
    <scope>NUCLEOTIDE SEQUENCE [LARGE SCALE GENOMIC DNA]</scope>
</reference>
<dbReference type="EMBL" id="BPLR01010705">
    <property type="protein sequence ID" value="GIY41318.1"/>
    <property type="molecule type" value="Genomic_DNA"/>
</dbReference>
<sequence>MIPILNVKHFPMLLLTIGSSLLVKKDETKGVAPPASGISSFQKKRKKKNFFFFFFKIETFVGWEVMHISHPLPGYYSPIIVRKSVRTRSRDSERDDYCYLSGRFDLPVASRFIMPHCCPPFGCVFIDLWQRSYPFFQQL</sequence>
<organism evidence="2 3">
    <name type="scientific">Caerostris extrusa</name>
    <name type="common">Bark spider</name>
    <name type="synonym">Caerostris bankana</name>
    <dbReference type="NCBI Taxonomy" id="172846"/>
    <lineage>
        <taxon>Eukaryota</taxon>
        <taxon>Metazoa</taxon>
        <taxon>Ecdysozoa</taxon>
        <taxon>Arthropoda</taxon>
        <taxon>Chelicerata</taxon>
        <taxon>Arachnida</taxon>
        <taxon>Araneae</taxon>
        <taxon>Araneomorphae</taxon>
        <taxon>Entelegynae</taxon>
        <taxon>Araneoidea</taxon>
        <taxon>Araneidae</taxon>
        <taxon>Caerostris</taxon>
    </lineage>
</organism>
<accession>A0AAV4T3U3</accession>
<comment type="caution">
    <text evidence="2">The sequence shown here is derived from an EMBL/GenBank/DDBJ whole genome shotgun (WGS) entry which is preliminary data.</text>
</comment>
<dbReference type="AlphaFoldDB" id="A0AAV4T3U3"/>
<keyword evidence="3" id="KW-1185">Reference proteome</keyword>
<feature type="chain" id="PRO_5043887388" description="Secreted protein" evidence="1">
    <location>
        <begin position="23"/>
        <end position="139"/>
    </location>
</feature>
<evidence type="ECO:0008006" key="4">
    <source>
        <dbReference type="Google" id="ProtNLM"/>
    </source>
</evidence>